<evidence type="ECO:0000313" key="6">
    <source>
        <dbReference type="EMBL" id="KAI8582958.1"/>
    </source>
</evidence>
<feature type="region of interest" description="Disordered" evidence="4">
    <location>
        <begin position="669"/>
        <end position="704"/>
    </location>
</feature>
<dbReference type="GO" id="GO:0031267">
    <property type="term" value="F:small GTPase binding"/>
    <property type="evidence" value="ECO:0007669"/>
    <property type="project" value="TreeGrafter"/>
</dbReference>
<feature type="compositionally biased region" description="Polar residues" evidence="4">
    <location>
        <begin position="680"/>
        <end position="704"/>
    </location>
</feature>
<evidence type="ECO:0000256" key="4">
    <source>
        <dbReference type="SAM" id="MobiDB-lite"/>
    </source>
</evidence>
<evidence type="ECO:0000256" key="3">
    <source>
        <dbReference type="SAM" id="Coils"/>
    </source>
</evidence>
<dbReference type="Gene3D" id="1.10.10.750">
    <property type="entry name" value="Ypt/Rab-GAP domain of gyp1p, domain 1"/>
    <property type="match status" value="1"/>
</dbReference>
<keyword evidence="2 3" id="KW-0175">Coiled coil</keyword>
<keyword evidence="7" id="KW-1185">Reference proteome</keyword>
<dbReference type="FunFam" id="1.10.8.270:FF:000001">
    <property type="entry name" value="TBC1 domain family member 1"/>
    <property type="match status" value="1"/>
</dbReference>
<dbReference type="FunFam" id="1.10.472.80:FF:000027">
    <property type="entry name" value="GTPase activating protein (Evi5)"/>
    <property type="match status" value="1"/>
</dbReference>
<feature type="compositionally biased region" description="Basic and acidic residues" evidence="4">
    <location>
        <begin position="669"/>
        <end position="679"/>
    </location>
</feature>
<evidence type="ECO:0000256" key="2">
    <source>
        <dbReference type="ARBA" id="ARBA00023054"/>
    </source>
</evidence>
<dbReference type="PROSITE" id="PS50086">
    <property type="entry name" value="TBC_RABGAP"/>
    <property type="match status" value="1"/>
</dbReference>
<evidence type="ECO:0000256" key="1">
    <source>
        <dbReference type="ARBA" id="ARBA00022468"/>
    </source>
</evidence>
<feature type="coiled-coil region" evidence="3">
    <location>
        <begin position="736"/>
        <end position="808"/>
    </location>
</feature>
<dbReference type="Gene3D" id="1.10.8.270">
    <property type="entry name" value="putative rabgap domain of human tbc1 domain family member 14 like domains"/>
    <property type="match status" value="1"/>
</dbReference>
<comment type="caution">
    <text evidence="6">The sequence shown here is derived from an EMBL/GenBank/DDBJ whole genome shotgun (WGS) entry which is preliminary data.</text>
</comment>
<dbReference type="SMART" id="SM00164">
    <property type="entry name" value="TBC"/>
    <property type="match status" value="1"/>
</dbReference>
<evidence type="ECO:0000313" key="7">
    <source>
        <dbReference type="Proteomes" id="UP001206595"/>
    </source>
</evidence>
<evidence type="ECO:0000259" key="5">
    <source>
        <dbReference type="PROSITE" id="PS50086"/>
    </source>
</evidence>
<feature type="coiled-coil region" evidence="3">
    <location>
        <begin position="616"/>
        <end position="664"/>
    </location>
</feature>
<feature type="region of interest" description="Disordered" evidence="4">
    <location>
        <begin position="77"/>
        <end position="106"/>
    </location>
</feature>
<feature type="compositionally biased region" description="Basic and acidic residues" evidence="4">
    <location>
        <begin position="817"/>
        <end position="828"/>
    </location>
</feature>
<protein>
    <recommendedName>
        <fullName evidence="5">Rab-GAP TBC domain-containing protein</fullName>
    </recommendedName>
</protein>
<reference evidence="6" key="2">
    <citation type="journal article" date="2022" name="Proc. Natl. Acad. Sci. U.S.A.">
        <title>Diploid-dominant life cycles characterize the early evolution of Fungi.</title>
        <authorList>
            <person name="Amses K.R."/>
            <person name="Simmons D.R."/>
            <person name="Longcore J.E."/>
            <person name="Mondo S.J."/>
            <person name="Seto K."/>
            <person name="Jeronimo G.H."/>
            <person name="Bonds A.E."/>
            <person name="Quandt C.A."/>
            <person name="Davis W.J."/>
            <person name="Chang Y."/>
            <person name="Federici B.A."/>
            <person name="Kuo A."/>
            <person name="LaButti K."/>
            <person name="Pangilinan J."/>
            <person name="Andreopoulos W."/>
            <person name="Tritt A."/>
            <person name="Riley R."/>
            <person name="Hundley H."/>
            <person name="Johnson J."/>
            <person name="Lipzen A."/>
            <person name="Barry K."/>
            <person name="Lang B.F."/>
            <person name="Cuomo C.A."/>
            <person name="Buchler N.E."/>
            <person name="Grigoriev I.V."/>
            <person name="Spatafora J.W."/>
            <person name="Stajich J.E."/>
            <person name="James T.Y."/>
        </authorList>
    </citation>
    <scope>NUCLEOTIDE SEQUENCE</scope>
    <source>
        <strain evidence="6">AG</strain>
    </source>
</reference>
<dbReference type="InterPro" id="IPR050302">
    <property type="entry name" value="Rab_GAP_TBC_domain"/>
</dbReference>
<feature type="region of interest" description="Disordered" evidence="4">
    <location>
        <begin position="550"/>
        <end position="596"/>
    </location>
</feature>
<dbReference type="GO" id="GO:0005096">
    <property type="term" value="F:GTPase activator activity"/>
    <property type="evidence" value="ECO:0007669"/>
    <property type="project" value="UniProtKB-KW"/>
</dbReference>
<proteinExistence type="predicted"/>
<dbReference type="RefSeq" id="XP_051447962.1">
    <property type="nucleotide sequence ID" value="XM_051586417.1"/>
</dbReference>
<gene>
    <name evidence="6" type="ORF">K450DRAFT_225638</name>
</gene>
<feature type="compositionally biased region" description="Basic and acidic residues" evidence="4">
    <location>
        <begin position="553"/>
        <end position="563"/>
    </location>
</feature>
<dbReference type="GeneID" id="75911765"/>
<dbReference type="FunFam" id="1.10.10.750:FF:000003">
    <property type="entry name" value="GTPase activating protein (Evi5)"/>
    <property type="match status" value="1"/>
</dbReference>
<dbReference type="Pfam" id="PF23436">
    <property type="entry name" value="RabGap-TBC_2"/>
    <property type="match status" value="1"/>
</dbReference>
<dbReference type="PANTHER" id="PTHR47219:SF9">
    <property type="entry name" value="GTPASE ACTIVATING PROTEIN AND CENTROSOME-ASSOCIATED, ISOFORM B"/>
    <property type="match status" value="1"/>
</dbReference>
<reference evidence="6" key="1">
    <citation type="submission" date="2021-06" db="EMBL/GenBank/DDBJ databases">
        <authorList>
            <consortium name="DOE Joint Genome Institute"/>
            <person name="Mondo S.J."/>
            <person name="Amses K.R."/>
            <person name="Simmons D.R."/>
            <person name="Longcore J.E."/>
            <person name="Seto K."/>
            <person name="Alves G.H."/>
            <person name="Bonds A.E."/>
            <person name="Quandt C.A."/>
            <person name="Davis W.J."/>
            <person name="Chang Y."/>
            <person name="Letcher P.M."/>
            <person name="Powell M.J."/>
            <person name="Kuo A."/>
            <person name="Labutti K."/>
            <person name="Pangilinan J."/>
            <person name="Andreopoulos W."/>
            <person name="Tritt A."/>
            <person name="Riley R."/>
            <person name="Hundley H."/>
            <person name="Johnson J."/>
            <person name="Lipzen A."/>
            <person name="Barry K."/>
            <person name="Berbee M.L."/>
            <person name="Buchler N.E."/>
            <person name="Grigoriev I.V."/>
            <person name="Spatafora J.W."/>
            <person name="Stajich J.E."/>
            <person name="James T.Y."/>
        </authorList>
    </citation>
    <scope>NUCLEOTIDE SEQUENCE</scope>
    <source>
        <strain evidence="6">AG</strain>
    </source>
</reference>
<dbReference type="Gene3D" id="1.10.472.80">
    <property type="entry name" value="Ypt/Rab-GAP domain of gyp1p, domain 3"/>
    <property type="match status" value="1"/>
</dbReference>
<dbReference type="Proteomes" id="UP001206595">
    <property type="component" value="Unassembled WGS sequence"/>
</dbReference>
<feature type="compositionally biased region" description="Basic and acidic residues" evidence="4">
    <location>
        <begin position="573"/>
        <end position="595"/>
    </location>
</feature>
<dbReference type="PANTHER" id="PTHR47219">
    <property type="entry name" value="RAB GTPASE-ACTIVATING PROTEIN 1-LIKE"/>
    <property type="match status" value="1"/>
</dbReference>
<dbReference type="AlphaFoldDB" id="A0AAD5EFK3"/>
<keyword evidence="1" id="KW-0343">GTPase activation</keyword>
<accession>A0AAD5EFK3</accession>
<organism evidence="6 7">
    <name type="scientific">Umbelopsis ramanniana AG</name>
    <dbReference type="NCBI Taxonomy" id="1314678"/>
    <lineage>
        <taxon>Eukaryota</taxon>
        <taxon>Fungi</taxon>
        <taxon>Fungi incertae sedis</taxon>
        <taxon>Mucoromycota</taxon>
        <taxon>Mucoromycotina</taxon>
        <taxon>Umbelopsidomycetes</taxon>
        <taxon>Umbelopsidales</taxon>
        <taxon>Umbelopsidaceae</taxon>
        <taxon>Umbelopsis</taxon>
    </lineage>
</organism>
<dbReference type="InterPro" id="IPR000195">
    <property type="entry name" value="Rab-GAP-TBC_dom"/>
</dbReference>
<dbReference type="SUPFAM" id="SSF47923">
    <property type="entry name" value="Ypt/Rab-GAP domain of gyp1p"/>
    <property type="match status" value="2"/>
</dbReference>
<dbReference type="EMBL" id="MU620898">
    <property type="protein sequence ID" value="KAI8582958.1"/>
    <property type="molecule type" value="Genomic_DNA"/>
</dbReference>
<name>A0AAD5EFK3_UMBRA</name>
<feature type="domain" description="Rab-GAP TBC" evidence="5">
    <location>
        <begin position="266"/>
        <end position="451"/>
    </location>
</feature>
<sequence>MIKNLALDPGVPIPGVLVDTSALNSPDSVRKSQLLDALSTLNNGSSAYNEETFSLLKAYQQNPSPANMQEILQRDDIHSPSQSPMPSKSLPPQRLTVAPRPRKNTSMTIAQRRRIPNSIPNFRLYPQIRSDPTEDDVHESPLLKRLEEENAKLPPQESTEFILAQIERQNALLDEDPKSICIQSNELKAHFSTLQSLITHSTNTPYQEDEDVQASIPTSPLKTAFQYTPAADDGNIDWEFWGALIDDFPTVALKLSHLVSAKLRAGVPHKLRGLVWQAMSQAASLNLEAVYPQLIQERSPYDRVIQRDLARTFPHVEMFKKEGGDGQKAMERVLKAYSLYDSYVGYCQGLAFLVGPLLMNMPEQKAFCVFVRLMETYDMRTMFTLNMEGLQLRLYQFTSLLAQILPKLSDHLDALSVHPPMYASQWFLTLFAYSFPISLVMRIYDIIFAEGAAETIMRIAIAMLKKSEDDILAMGEFEEVLDFLTSKLHEPYQSNSTLVIADAMALSDVITRDKLDQLSDQYLADIEEEKKRSQEVMAVRLNFWKRASSTTSDETKKKNRESGKWLWDSTGPTKDKRAASDEEKETKRSAKKRESIGSLIRVQSPRAADAVLHQQIEDLVSALSQLQKDNMQISQEKLQCMMQNSDLTAERDQLQRKVLQLEKAKSLNHDTVNCDRDEQPSGSSGDDSTSVASDSSHEATSTATSFTEYTRLTMVSSVPDGDDLRCQRDPESRLEVFELQQKLEKICEELADLKSQHEMAKDAQMALVEKLLSMKDEHDQLDQARLQAEKEKATMAQEYDNLRRLMAERERVHLEANKAAKPRSERNRRPAVVDSTASPPLGRRHTTHIANRQPFESDDERCSELESMLAEAKLRIVELETASSPKPRTTLDKSPLSILASGGRLSLDNSNVPLSPIDLRLGRASTDSIPARAPLPKRSSLYGRMWNALGSQPST</sequence>
<feature type="region of interest" description="Disordered" evidence="4">
    <location>
        <begin position="817"/>
        <end position="860"/>
    </location>
</feature>
<dbReference type="InterPro" id="IPR035969">
    <property type="entry name" value="Rab-GAP_TBC_sf"/>
</dbReference>